<dbReference type="Gene3D" id="1.10.10.10">
    <property type="entry name" value="Winged helix-like DNA-binding domain superfamily/Winged helix DNA-binding domain"/>
    <property type="match status" value="1"/>
</dbReference>
<dbReference type="GO" id="GO:0000976">
    <property type="term" value="F:transcription cis-regulatory region binding"/>
    <property type="evidence" value="ECO:0007669"/>
    <property type="project" value="TreeGrafter"/>
</dbReference>
<evidence type="ECO:0000313" key="6">
    <source>
        <dbReference type="EMBL" id="MDG5974193.1"/>
    </source>
</evidence>
<feature type="domain" description="HTH lysR-type" evidence="5">
    <location>
        <begin position="4"/>
        <end position="60"/>
    </location>
</feature>
<dbReference type="AlphaFoldDB" id="A0A9X4SAG9"/>
<dbReference type="PRINTS" id="PR00039">
    <property type="entry name" value="HTHLYSR"/>
</dbReference>
<evidence type="ECO:0000256" key="2">
    <source>
        <dbReference type="ARBA" id="ARBA00023015"/>
    </source>
</evidence>
<dbReference type="Pfam" id="PF00126">
    <property type="entry name" value="HTH_1"/>
    <property type="match status" value="1"/>
</dbReference>
<dbReference type="OrthoDB" id="9785745at2"/>
<proteinExistence type="inferred from homology"/>
<keyword evidence="3" id="KW-0238">DNA-binding</keyword>
<evidence type="ECO:0000256" key="4">
    <source>
        <dbReference type="ARBA" id="ARBA00023163"/>
    </source>
</evidence>
<dbReference type="Pfam" id="PF03466">
    <property type="entry name" value="LysR_substrate"/>
    <property type="match status" value="1"/>
</dbReference>
<dbReference type="SUPFAM" id="SSF46785">
    <property type="entry name" value="Winged helix' DNA-binding domain"/>
    <property type="match status" value="1"/>
</dbReference>
<dbReference type="PANTHER" id="PTHR30126:SF5">
    <property type="entry name" value="HTH-TYPE TRANSCRIPTIONAL ACTIVATOR CMPR"/>
    <property type="match status" value="1"/>
</dbReference>
<organism evidence="6 7">
    <name type="scientific">Hydrogenophaga taeniospiralis CCUG 15921</name>
    <dbReference type="NCBI Taxonomy" id="1281780"/>
    <lineage>
        <taxon>Bacteria</taxon>
        <taxon>Pseudomonadati</taxon>
        <taxon>Pseudomonadota</taxon>
        <taxon>Betaproteobacteria</taxon>
        <taxon>Burkholderiales</taxon>
        <taxon>Comamonadaceae</taxon>
        <taxon>Hydrogenophaga</taxon>
    </lineage>
</organism>
<gene>
    <name evidence="6" type="ORF">H010_02952</name>
</gene>
<comment type="caution">
    <text evidence="6">The sequence shown here is derived from an EMBL/GenBank/DDBJ whole genome shotgun (WGS) entry which is preliminary data.</text>
</comment>
<evidence type="ECO:0000256" key="3">
    <source>
        <dbReference type="ARBA" id="ARBA00023125"/>
    </source>
</evidence>
<protein>
    <submittedName>
        <fullName evidence="6">LysR family transcriptional regulator</fullName>
    </submittedName>
</protein>
<comment type="similarity">
    <text evidence="1">Belongs to the LysR transcriptional regulatory family.</text>
</comment>
<dbReference type="InterPro" id="IPR036388">
    <property type="entry name" value="WH-like_DNA-bd_sf"/>
</dbReference>
<dbReference type="Gene3D" id="3.40.190.290">
    <property type="match status" value="1"/>
</dbReference>
<dbReference type="EMBL" id="AOGK01000002">
    <property type="protein sequence ID" value="MDG5974193.1"/>
    <property type="molecule type" value="Genomic_DNA"/>
</dbReference>
<name>A0A9X4SAG9_9BURK</name>
<keyword evidence="4" id="KW-0804">Transcription</keyword>
<dbReference type="InterPro" id="IPR036390">
    <property type="entry name" value="WH_DNA-bd_sf"/>
</dbReference>
<dbReference type="SUPFAM" id="SSF53850">
    <property type="entry name" value="Periplasmic binding protein-like II"/>
    <property type="match status" value="1"/>
</dbReference>
<dbReference type="InterPro" id="IPR000847">
    <property type="entry name" value="LysR_HTH_N"/>
</dbReference>
<evidence type="ECO:0000256" key="1">
    <source>
        <dbReference type="ARBA" id="ARBA00009437"/>
    </source>
</evidence>
<evidence type="ECO:0000313" key="7">
    <source>
        <dbReference type="Proteomes" id="UP001152876"/>
    </source>
</evidence>
<dbReference type="InterPro" id="IPR005119">
    <property type="entry name" value="LysR_subst-bd"/>
</dbReference>
<keyword evidence="2" id="KW-0805">Transcription regulation</keyword>
<dbReference type="FunFam" id="1.10.10.10:FF:000001">
    <property type="entry name" value="LysR family transcriptional regulator"/>
    <property type="match status" value="1"/>
</dbReference>
<dbReference type="PANTHER" id="PTHR30126">
    <property type="entry name" value="HTH-TYPE TRANSCRIPTIONAL REGULATOR"/>
    <property type="match status" value="1"/>
</dbReference>
<dbReference type="RefSeq" id="WP_068170338.1">
    <property type="nucleotide sequence ID" value="NZ_AOGK01000002.1"/>
</dbReference>
<reference evidence="6" key="1">
    <citation type="submission" date="2013-01" db="EMBL/GenBank/DDBJ databases">
        <title>Genome draft of Hydrogenophaga taeniospiralis 2K1.</title>
        <authorList>
            <person name="Gomila M."/>
            <person name="Lalucat J."/>
        </authorList>
    </citation>
    <scope>NUCLEOTIDE SEQUENCE</scope>
    <source>
        <strain evidence="6">CCUG 15921</strain>
    </source>
</reference>
<evidence type="ECO:0000259" key="5">
    <source>
        <dbReference type="PROSITE" id="PS50931"/>
    </source>
</evidence>
<dbReference type="GO" id="GO:0003700">
    <property type="term" value="F:DNA-binding transcription factor activity"/>
    <property type="evidence" value="ECO:0007669"/>
    <property type="project" value="InterPro"/>
</dbReference>
<dbReference type="Proteomes" id="UP001152876">
    <property type="component" value="Unassembled WGS sequence"/>
</dbReference>
<sequence length="312" mass="34944">MMELKVRHLRVFEAVASCGSFSRAAEQLALTQPAVSMVVRQLEQELGTALFDPTDRKRLSDAGQELLGHARIILAQVRAAEEAMAFYTESGSTEASRGLRGLLHLGVVQTANYFAPRLLSEFHRRHPDVHLRLTVAKRSEILAMLAERRLDIAITGYPPSEADVEAHSFARHPHCLVASVNHPLARRHGLDWADLRREDFIFREQGSSTRVFLEQLLQSQSLQVRQSLELSGNETVKHAVMEGLGISFLSAHVFQVELEAGRIAVLDLADMPKYIDWCFIHRRDVTLNGVNQAFKDFVFAEGTRIAACLVRG</sequence>
<dbReference type="PROSITE" id="PS50931">
    <property type="entry name" value="HTH_LYSR"/>
    <property type="match status" value="1"/>
</dbReference>
<accession>A0A9X4SAG9</accession>
<keyword evidence="7" id="KW-1185">Reference proteome</keyword>